<dbReference type="AlphaFoldDB" id="A0A7G1IBK0"/>
<reference evidence="2 3" key="1">
    <citation type="submission" date="2020-07" db="EMBL/GenBank/DDBJ databases">
        <title>Mycobacterium kansasii (former subtype) with zoonotic potential isolated from diseased indoor pet cat, Japan.</title>
        <authorList>
            <person name="Fukano H."/>
            <person name="Terazono T."/>
            <person name="Hoshino Y."/>
        </authorList>
    </citation>
    <scope>NUCLEOTIDE SEQUENCE [LARGE SCALE GENOMIC DNA]</scope>
    <source>
        <strain evidence="2 3">Kuro-I</strain>
    </source>
</reference>
<evidence type="ECO:0000313" key="2">
    <source>
        <dbReference type="EMBL" id="BCI88220.1"/>
    </source>
</evidence>
<name>A0A7G1IBK0_MYCKA</name>
<gene>
    <name evidence="2" type="ORF">NIIDMKKI_34260</name>
</gene>
<protein>
    <submittedName>
        <fullName evidence="2">Uncharacterized protein</fullName>
    </submittedName>
</protein>
<proteinExistence type="predicted"/>
<keyword evidence="3" id="KW-1185">Reference proteome</keyword>
<accession>A0A7G1IBK0</accession>
<evidence type="ECO:0000256" key="1">
    <source>
        <dbReference type="SAM" id="MobiDB-lite"/>
    </source>
</evidence>
<feature type="region of interest" description="Disordered" evidence="1">
    <location>
        <begin position="32"/>
        <end position="52"/>
    </location>
</feature>
<organism evidence="2 3">
    <name type="scientific">Mycobacterium kansasii</name>
    <dbReference type="NCBI Taxonomy" id="1768"/>
    <lineage>
        <taxon>Bacteria</taxon>
        <taxon>Bacillati</taxon>
        <taxon>Actinomycetota</taxon>
        <taxon>Actinomycetes</taxon>
        <taxon>Mycobacteriales</taxon>
        <taxon>Mycobacteriaceae</taxon>
        <taxon>Mycobacterium</taxon>
    </lineage>
</organism>
<dbReference type="EMBL" id="AP023343">
    <property type="protein sequence ID" value="BCI88220.1"/>
    <property type="molecule type" value="Genomic_DNA"/>
</dbReference>
<dbReference type="Proteomes" id="UP000516380">
    <property type="component" value="Chromosome"/>
</dbReference>
<evidence type="ECO:0000313" key="3">
    <source>
        <dbReference type="Proteomes" id="UP000516380"/>
    </source>
</evidence>
<sequence length="52" mass="5658">MIAMQVGKHLADGVAQRRRQRLAGRLHHGDIDVALPSAGGHLQTDPARAHDR</sequence>